<dbReference type="OrthoDB" id="9831866at2"/>
<dbReference type="AlphaFoldDB" id="A0A327YVX4"/>
<proteinExistence type="predicted"/>
<evidence type="ECO:0000313" key="1">
    <source>
        <dbReference type="EMBL" id="RAK25384.1"/>
    </source>
</evidence>
<dbReference type="Proteomes" id="UP000249620">
    <property type="component" value="Unassembled WGS sequence"/>
</dbReference>
<sequence>MKTDKEISEHYIESAERHLIENDIYSIEKAVVHYKRAILFDPKNLELRKRLNEVFYEVCKKNKRIENEDIEKTLIIKSFLDSCKNGNLSYVKSLFSKDFSCEYNYFGETLDSFILNFIKELNHKKTKCEIGYFFIANRFNTCLIINEYILRFNIKENKINFITSQKLEGADISNLIIWVNN</sequence>
<accession>A0A327YVX4</accession>
<gene>
    <name evidence="1" type="ORF">B0I03_101560</name>
</gene>
<reference evidence="1 2" key="1">
    <citation type="submission" date="2018-06" db="EMBL/GenBank/DDBJ databases">
        <title>Genomic Encyclopedia of Type Strains, Phase III (KMG-III): the genomes of soil and plant-associated and newly described type strains.</title>
        <authorList>
            <person name="Whitman W."/>
        </authorList>
    </citation>
    <scope>NUCLEOTIDE SEQUENCE [LARGE SCALE GENOMIC DNA]</scope>
    <source>
        <strain evidence="1 2">CGMCC 1.12398</strain>
    </source>
</reference>
<protein>
    <recommendedName>
        <fullName evidence="3">Tetratricopeptide repeat protein</fullName>
    </recommendedName>
</protein>
<comment type="caution">
    <text evidence="1">The sequence shown here is derived from an EMBL/GenBank/DDBJ whole genome shotgun (WGS) entry which is preliminary data.</text>
</comment>
<dbReference type="RefSeq" id="WP_111565929.1">
    <property type="nucleotide sequence ID" value="NZ_QLMI01000001.1"/>
</dbReference>
<organism evidence="1 2">
    <name type="scientific">Flavobacterium aquaticum</name>
    <dbReference type="NCBI Taxonomy" id="1236486"/>
    <lineage>
        <taxon>Bacteria</taxon>
        <taxon>Pseudomonadati</taxon>
        <taxon>Bacteroidota</taxon>
        <taxon>Flavobacteriia</taxon>
        <taxon>Flavobacteriales</taxon>
        <taxon>Flavobacteriaceae</taxon>
        <taxon>Flavobacterium</taxon>
    </lineage>
</organism>
<keyword evidence="2" id="KW-1185">Reference proteome</keyword>
<evidence type="ECO:0000313" key="2">
    <source>
        <dbReference type="Proteomes" id="UP000249620"/>
    </source>
</evidence>
<dbReference type="EMBL" id="QLMI01000001">
    <property type="protein sequence ID" value="RAK25384.1"/>
    <property type="molecule type" value="Genomic_DNA"/>
</dbReference>
<name>A0A327YVX4_9FLAO</name>
<evidence type="ECO:0008006" key="3">
    <source>
        <dbReference type="Google" id="ProtNLM"/>
    </source>
</evidence>